<keyword evidence="14" id="KW-1185">Reference proteome</keyword>
<comment type="cofactor">
    <cofactor evidence="1 12">
        <name>Zn(2+)</name>
        <dbReference type="ChEBI" id="CHEBI:29105"/>
    </cofactor>
</comment>
<evidence type="ECO:0000313" key="14">
    <source>
        <dbReference type="Proteomes" id="UP001166585"/>
    </source>
</evidence>
<reference evidence="13" key="1">
    <citation type="submission" date="2021-05" db="EMBL/GenBank/DDBJ databases">
        <authorList>
            <person name="Sun Q."/>
            <person name="Inoue M."/>
        </authorList>
    </citation>
    <scope>NUCLEOTIDE SEQUENCE</scope>
    <source>
        <strain evidence="13">VKM B-3255</strain>
    </source>
</reference>
<evidence type="ECO:0000256" key="3">
    <source>
        <dbReference type="ARBA" id="ARBA00005002"/>
    </source>
</evidence>
<comment type="catalytic activity">
    <reaction evidence="11 12">
        <text>a UDP-3-O-[(3R)-3-hydroxyacyl]-N-acetyl-alpha-D-glucosamine + H2O = a UDP-3-O-[(3R)-3-hydroxyacyl]-alpha-D-glucosamine + acetate</text>
        <dbReference type="Rhea" id="RHEA:67816"/>
        <dbReference type="ChEBI" id="CHEBI:15377"/>
        <dbReference type="ChEBI" id="CHEBI:30089"/>
        <dbReference type="ChEBI" id="CHEBI:137740"/>
        <dbReference type="ChEBI" id="CHEBI:173225"/>
        <dbReference type="EC" id="3.5.1.108"/>
    </reaction>
</comment>
<keyword evidence="10 12" id="KW-0443">Lipid metabolism</keyword>
<accession>A0ABS5RFJ5</accession>
<evidence type="ECO:0000256" key="7">
    <source>
        <dbReference type="ARBA" id="ARBA00022723"/>
    </source>
</evidence>
<feature type="binding site" evidence="12">
    <location>
        <position position="237"/>
    </location>
    <ligand>
        <name>Zn(2+)</name>
        <dbReference type="ChEBI" id="CHEBI:29105"/>
    </ligand>
</feature>
<comment type="pathway">
    <text evidence="3 12">Glycolipid biosynthesis; lipid IV(A) biosynthesis; lipid IV(A) from (3R)-3-hydroxytetradecanoyl-[acyl-carrier-protein] and UDP-N-acetyl-alpha-D-glucosamine: step 2/6.</text>
</comment>
<keyword evidence="9 12" id="KW-0862">Zinc</keyword>
<evidence type="ECO:0000256" key="12">
    <source>
        <dbReference type="HAMAP-Rule" id="MF_00388"/>
    </source>
</evidence>
<evidence type="ECO:0000256" key="8">
    <source>
        <dbReference type="ARBA" id="ARBA00022801"/>
    </source>
</evidence>
<dbReference type="PANTHER" id="PTHR33694:SF1">
    <property type="entry name" value="UDP-3-O-ACYL-N-ACETYLGLUCOSAMINE DEACETYLASE 1, MITOCHONDRIAL-RELATED"/>
    <property type="match status" value="1"/>
</dbReference>
<keyword evidence="7 12" id="KW-0479">Metal-binding</keyword>
<evidence type="ECO:0000256" key="10">
    <source>
        <dbReference type="ARBA" id="ARBA00023098"/>
    </source>
</evidence>
<dbReference type="PANTHER" id="PTHR33694">
    <property type="entry name" value="UDP-3-O-ACYL-N-ACETYLGLUCOSAMINE DEACETYLASE 1, MITOCHONDRIAL-RELATED"/>
    <property type="match status" value="1"/>
</dbReference>
<dbReference type="NCBIfam" id="TIGR00325">
    <property type="entry name" value="lpxC"/>
    <property type="match status" value="1"/>
</dbReference>
<comment type="caution">
    <text evidence="13">The sequence shown here is derived from an EMBL/GenBank/DDBJ whole genome shotgun (WGS) entry which is preliminary data.</text>
</comment>
<dbReference type="HAMAP" id="MF_00388">
    <property type="entry name" value="LpxC"/>
    <property type="match status" value="1"/>
</dbReference>
<organism evidence="13 14">
    <name type="scientific">Ancylobacter radicis</name>
    <dbReference type="NCBI Taxonomy" id="2836179"/>
    <lineage>
        <taxon>Bacteria</taxon>
        <taxon>Pseudomonadati</taxon>
        <taxon>Pseudomonadota</taxon>
        <taxon>Alphaproteobacteria</taxon>
        <taxon>Hyphomicrobiales</taxon>
        <taxon>Xanthobacteraceae</taxon>
        <taxon>Ancylobacter</taxon>
    </lineage>
</organism>
<evidence type="ECO:0000313" key="13">
    <source>
        <dbReference type="EMBL" id="MBS9479112.1"/>
    </source>
</evidence>
<dbReference type="EC" id="3.5.1.108" evidence="4 12"/>
<comment type="function">
    <text evidence="2 12">Catalyzes the hydrolysis of UDP-3-O-myristoyl-N-acetylglucosamine to form UDP-3-O-myristoylglucosamine and acetate, the committed step in lipid A biosynthesis.</text>
</comment>
<dbReference type="Proteomes" id="UP001166585">
    <property type="component" value="Unassembled WGS sequence"/>
</dbReference>
<dbReference type="Gene3D" id="3.30.230.20">
    <property type="entry name" value="lpxc deacetylase, domain 1"/>
    <property type="match status" value="1"/>
</dbReference>
<feature type="binding site" evidence="12">
    <location>
        <position position="79"/>
    </location>
    <ligand>
        <name>Zn(2+)</name>
        <dbReference type="ChEBI" id="CHEBI:29105"/>
    </ligand>
</feature>
<evidence type="ECO:0000256" key="4">
    <source>
        <dbReference type="ARBA" id="ARBA00012745"/>
    </source>
</evidence>
<evidence type="ECO:0000256" key="9">
    <source>
        <dbReference type="ARBA" id="ARBA00022833"/>
    </source>
</evidence>
<evidence type="ECO:0000256" key="11">
    <source>
        <dbReference type="ARBA" id="ARBA00024535"/>
    </source>
</evidence>
<proteinExistence type="inferred from homology"/>
<name>A0ABS5RFJ5_9HYPH</name>
<evidence type="ECO:0000256" key="1">
    <source>
        <dbReference type="ARBA" id="ARBA00001947"/>
    </source>
</evidence>
<keyword evidence="5 12" id="KW-0444">Lipid biosynthesis</keyword>
<gene>
    <name evidence="12" type="primary">lpxC</name>
    <name evidence="13" type="ORF">KIP89_18545</name>
</gene>
<dbReference type="InterPro" id="IPR015870">
    <property type="entry name" value="UDP-acyl_N-AcGlcN_deAcase_N"/>
</dbReference>
<feature type="active site" description="Proton donor" evidence="12">
    <location>
        <position position="264"/>
    </location>
</feature>
<dbReference type="SUPFAM" id="SSF54211">
    <property type="entry name" value="Ribosomal protein S5 domain 2-like"/>
    <property type="match status" value="2"/>
</dbReference>
<evidence type="ECO:0000256" key="2">
    <source>
        <dbReference type="ARBA" id="ARBA00002923"/>
    </source>
</evidence>
<dbReference type="InterPro" id="IPR004463">
    <property type="entry name" value="UDP-acyl_GlcNac_deAcase"/>
</dbReference>
<sequence length="317" mass="33573">MNAVRQTTIGDVVTLSGVGVHSGKEARLSLAPASADTGILFHRTDSSQSVRASRHAVRGSDLATVLRDESGPAVSTVEHLMACFAGLGIDNAHVEIDGPEVPILDGSAGEFVAAIDQVGVVDIAAPRRYLRVLKKIRVETEHGFGELSPYDAGLRLEVEIDFAHAAIGRQRYAATLSPGVFRKELATARTFGFVADVERLWQAGYALGASLDNTICLDADGVLNTTGLRFADEFVRHKAMDAVGDLAISGLPLLARFRSYKGGHKLNFAVVDALLSDRSAYEVVEAGLVDAKLPAGRSVRSNAGLVDVAVPAYAPEL</sequence>
<dbReference type="InterPro" id="IPR011334">
    <property type="entry name" value="UDP-acyl_GlcNac_deAcase_C"/>
</dbReference>
<feature type="binding site" evidence="12">
    <location>
        <position position="241"/>
    </location>
    <ligand>
        <name>Zn(2+)</name>
        <dbReference type="ChEBI" id="CHEBI:29105"/>
    </ligand>
</feature>
<dbReference type="Gene3D" id="3.30.1700.10">
    <property type="entry name" value="lpxc deacetylase, domain 2"/>
    <property type="match status" value="1"/>
</dbReference>
<dbReference type="InterPro" id="IPR020568">
    <property type="entry name" value="Ribosomal_Su5_D2-typ_SF"/>
</dbReference>
<dbReference type="RefSeq" id="WP_213757089.1">
    <property type="nucleotide sequence ID" value="NZ_JAHCQH010000023.1"/>
</dbReference>
<keyword evidence="8 12" id="KW-0378">Hydrolase</keyword>
<dbReference type="EMBL" id="JAHCQH010000023">
    <property type="protein sequence ID" value="MBS9479112.1"/>
    <property type="molecule type" value="Genomic_DNA"/>
</dbReference>
<comment type="similarity">
    <text evidence="12">Belongs to the LpxC family.</text>
</comment>
<evidence type="ECO:0000256" key="5">
    <source>
        <dbReference type="ARBA" id="ARBA00022516"/>
    </source>
</evidence>
<dbReference type="Pfam" id="PF03331">
    <property type="entry name" value="LpxC"/>
    <property type="match status" value="1"/>
</dbReference>
<dbReference type="GO" id="GO:0103117">
    <property type="term" value="F:UDP-3-O-acyl-N-acetylglucosamine deacetylase activity"/>
    <property type="evidence" value="ECO:0007669"/>
    <property type="project" value="UniProtKB-EC"/>
</dbReference>
<protein>
    <recommendedName>
        <fullName evidence="4 12">UDP-3-O-acyl-N-acetylglucosamine deacetylase</fullName>
        <shortName evidence="12">UDP-3-O-acyl-GlcNAc deacetylase</shortName>
        <ecNumber evidence="4 12">3.5.1.108</ecNumber>
    </recommendedName>
    <alternativeName>
        <fullName evidence="12">UDP-3-O-[R-3-hydroxymyristoyl]-N-acetylglucosamine deacetylase</fullName>
    </alternativeName>
</protein>
<evidence type="ECO:0000256" key="6">
    <source>
        <dbReference type="ARBA" id="ARBA00022556"/>
    </source>
</evidence>
<keyword evidence="6 12" id="KW-0441">Lipid A biosynthesis</keyword>